<name>A0ACA9R068_9GLOM</name>
<evidence type="ECO:0000313" key="2">
    <source>
        <dbReference type="Proteomes" id="UP000789920"/>
    </source>
</evidence>
<dbReference type="Proteomes" id="UP000789920">
    <property type="component" value="Unassembled WGS sequence"/>
</dbReference>
<gene>
    <name evidence="1" type="ORF">RPERSI_LOCUS16408</name>
</gene>
<comment type="caution">
    <text evidence="1">The sequence shown here is derived from an EMBL/GenBank/DDBJ whole genome shotgun (WGS) entry which is preliminary data.</text>
</comment>
<sequence>MTRNSSSNYSKKNPNDEQPIPRNNNRTKNTSSCNYCRLNKVKCDYLSNGRCRRCINHNRKCESDPQKKRGPKNKKPPGSSIQSREKNLQNLGDAFLRSINGSGQDLDVLILETRSNWNMNPVTTNNGGILSMESSTENFQMNNEQNINFAENTPTLPNSIQESLQNITLNENSSIFDNNESMLSPEINNEQMLTWSPRTPSPLPNSTQESWQNRTLDENSSIINNNESMLSPAINNDQILTWSPRTPSPTRDNQQINNELVVDWLGNVSNTNALSSSSISYMYPGNQQQNLPVLQFPEITPQNFADLRTVSPMEIIGLNSEVDFSQSFCSTPNNTFNQSPVLTGDLRLMSMPMLGDLSPLIPQDPQEMSVSLFGDASPLITASLQPMSGGASPLITARLQPMSGDASPLITASHQPMSCDASPLIGLIQATVIPSLEVSPLINFSTDPQATSMPQLDLGLSFLDLNDETSINFTTNSQPDQHLLS</sequence>
<protein>
    <submittedName>
        <fullName evidence="1">1446_t:CDS:1</fullName>
    </submittedName>
</protein>
<proteinExistence type="predicted"/>
<feature type="non-terminal residue" evidence="1">
    <location>
        <position position="485"/>
    </location>
</feature>
<accession>A0ACA9R068</accession>
<keyword evidence="2" id="KW-1185">Reference proteome</keyword>
<reference evidence="1" key="1">
    <citation type="submission" date="2021-06" db="EMBL/GenBank/DDBJ databases">
        <authorList>
            <person name="Kallberg Y."/>
            <person name="Tangrot J."/>
            <person name="Rosling A."/>
        </authorList>
    </citation>
    <scope>NUCLEOTIDE SEQUENCE</scope>
    <source>
        <strain evidence="1">MA461A</strain>
    </source>
</reference>
<dbReference type="EMBL" id="CAJVQC010040517">
    <property type="protein sequence ID" value="CAG8771042.1"/>
    <property type="molecule type" value="Genomic_DNA"/>
</dbReference>
<organism evidence="1 2">
    <name type="scientific">Racocetra persica</name>
    <dbReference type="NCBI Taxonomy" id="160502"/>
    <lineage>
        <taxon>Eukaryota</taxon>
        <taxon>Fungi</taxon>
        <taxon>Fungi incertae sedis</taxon>
        <taxon>Mucoromycota</taxon>
        <taxon>Glomeromycotina</taxon>
        <taxon>Glomeromycetes</taxon>
        <taxon>Diversisporales</taxon>
        <taxon>Gigasporaceae</taxon>
        <taxon>Racocetra</taxon>
    </lineage>
</organism>
<evidence type="ECO:0000313" key="1">
    <source>
        <dbReference type="EMBL" id="CAG8771042.1"/>
    </source>
</evidence>